<dbReference type="Gene3D" id="3.40.50.720">
    <property type="entry name" value="NAD(P)-binding Rossmann-like Domain"/>
    <property type="match status" value="1"/>
</dbReference>
<dbReference type="AlphaFoldDB" id="A0A367ZMQ4"/>
<feature type="domain" description="3-beta hydroxysteroid dehydrogenase/isomerase" evidence="1">
    <location>
        <begin position="18"/>
        <end position="261"/>
    </location>
</feature>
<dbReference type="GO" id="GO:0006694">
    <property type="term" value="P:steroid biosynthetic process"/>
    <property type="evidence" value="ECO:0007669"/>
    <property type="project" value="InterPro"/>
</dbReference>
<dbReference type="GO" id="GO:0016616">
    <property type="term" value="F:oxidoreductase activity, acting on the CH-OH group of donors, NAD or NADP as acceptor"/>
    <property type="evidence" value="ECO:0007669"/>
    <property type="project" value="InterPro"/>
</dbReference>
<comment type="caution">
    <text evidence="2">The sequence shown here is derived from an EMBL/GenBank/DDBJ whole genome shotgun (WGS) entry which is preliminary data.</text>
</comment>
<dbReference type="Proteomes" id="UP000252355">
    <property type="component" value="Unassembled WGS sequence"/>
</dbReference>
<dbReference type="GO" id="GO:0005737">
    <property type="term" value="C:cytoplasm"/>
    <property type="evidence" value="ECO:0007669"/>
    <property type="project" value="TreeGrafter"/>
</dbReference>
<name>A0A367ZMQ4_9BACT</name>
<dbReference type="PANTHER" id="PTHR48079">
    <property type="entry name" value="PROTEIN YEEZ"/>
    <property type="match status" value="1"/>
</dbReference>
<sequence length="350" mass="37950">MSNASSPAPGLPAGTQVLVTGGGGFLGKAIATMLAQRGVKVRSFSRGAYPELEHLGIETVRGDLTDRAAITNACRGCEVVFHVAAKAGMWGPYEEYYQANVIGTENVLAACRELKIKRLVYTSSPSVVFGGKDMENADESVPYSEHYETHYPRTKAMAEKLVLAANGPDLATVALRPHLIWGPGDNHLAPRMIAAARAGRLRIVGNNTNLVDTIYIDNAAEAHLLAAERLAPGAPCAGKAYFISNGEPRPLFDMVNLILVAAGEPPVTKTIPAGVAWCIGWAMEWIWTIFRLSGEPRMTRWLASEMSTAHWFNIAAARRDLGYEPRVSIDEGARRLAAWFKEHPPQPPHA</sequence>
<evidence type="ECO:0000313" key="3">
    <source>
        <dbReference type="Proteomes" id="UP000252355"/>
    </source>
</evidence>
<dbReference type="SUPFAM" id="SSF51735">
    <property type="entry name" value="NAD(P)-binding Rossmann-fold domains"/>
    <property type="match status" value="1"/>
</dbReference>
<reference evidence="2 3" key="1">
    <citation type="submission" date="2018-05" db="EMBL/GenBank/DDBJ databases">
        <title>A metagenomic window into the 2 km-deep terrestrial subsurface aquifer revealed taxonomically and functionally diverse microbial community comprising novel uncultured bacterial lineages.</title>
        <authorList>
            <person name="Kadnikov V.V."/>
            <person name="Mardanov A.V."/>
            <person name="Beletsky A.V."/>
            <person name="Banks D."/>
            <person name="Pimenov N.V."/>
            <person name="Frank Y.A."/>
            <person name="Karnachuk O.V."/>
            <person name="Ravin N.V."/>
        </authorList>
    </citation>
    <scope>NUCLEOTIDE SEQUENCE [LARGE SCALE GENOMIC DNA]</scope>
    <source>
        <strain evidence="2">BY5</strain>
    </source>
</reference>
<gene>
    <name evidence="2" type="ORF">OZSIB_0381</name>
</gene>
<protein>
    <submittedName>
        <fullName evidence="2">NAD(P)H steroid dehydrogenase-like protein in alkane synthesis cluster</fullName>
    </submittedName>
</protein>
<dbReference type="InterPro" id="IPR002225">
    <property type="entry name" value="3Beta_OHSteriod_DH/Estase"/>
</dbReference>
<dbReference type="InterPro" id="IPR036291">
    <property type="entry name" value="NAD(P)-bd_dom_sf"/>
</dbReference>
<evidence type="ECO:0000259" key="1">
    <source>
        <dbReference type="Pfam" id="PF01073"/>
    </source>
</evidence>
<proteinExistence type="predicted"/>
<dbReference type="InterPro" id="IPR051783">
    <property type="entry name" value="NAD(P)-dependent_oxidoreduct"/>
</dbReference>
<dbReference type="EMBL" id="QOQW01000016">
    <property type="protein sequence ID" value="RCK79039.1"/>
    <property type="molecule type" value="Genomic_DNA"/>
</dbReference>
<dbReference type="Pfam" id="PF01073">
    <property type="entry name" value="3Beta_HSD"/>
    <property type="match status" value="1"/>
</dbReference>
<organism evidence="2 3">
    <name type="scientific">Candidatus Ozemobacter sibiricus</name>
    <dbReference type="NCBI Taxonomy" id="2268124"/>
    <lineage>
        <taxon>Bacteria</taxon>
        <taxon>Candidatus Ozemobacteria</taxon>
        <taxon>Candidatus Ozemobacterales</taxon>
        <taxon>Candidatus Ozemobacteraceae</taxon>
        <taxon>Candidatus Ozemobacter</taxon>
    </lineage>
</organism>
<dbReference type="GO" id="GO:0004029">
    <property type="term" value="F:aldehyde dehydrogenase (NAD+) activity"/>
    <property type="evidence" value="ECO:0007669"/>
    <property type="project" value="TreeGrafter"/>
</dbReference>
<accession>A0A367ZMQ4</accession>
<dbReference type="PANTHER" id="PTHR48079:SF6">
    <property type="entry name" value="NAD(P)-BINDING DOMAIN-CONTAINING PROTEIN-RELATED"/>
    <property type="match status" value="1"/>
</dbReference>
<evidence type="ECO:0000313" key="2">
    <source>
        <dbReference type="EMBL" id="RCK79039.1"/>
    </source>
</evidence>